<dbReference type="InterPro" id="IPR038563">
    <property type="entry name" value="Endonuclease_7_sf"/>
</dbReference>
<evidence type="ECO:0000313" key="2">
    <source>
        <dbReference type="Proteomes" id="UP000297198"/>
    </source>
</evidence>
<evidence type="ECO:0008006" key="3">
    <source>
        <dbReference type="Google" id="ProtNLM"/>
    </source>
</evidence>
<dbReference type="Pfam" id="PF02945">
    <property type="entry name" value="Endonuclease_7"/>
    <property type="match status" value="1"/>
</dbReference>
<dbReference type="EMBL" id="HM559717">
    <property type="protein sequence ID" value="AGF91696.1"/>
    <property type="molecule type" value="Genomic_DNA"/>
</dbReference>
<dbReference type="SUPFAM" id="SSF54060">
    <property type="entry name" value="His-Me finger endonucleases"/>
    <property type="match status" value="1"/>
</dbReference>
<reference evidence="1 2" key="1">
    <citation type="submission" date="2010-11" db="EMBL/GenBank/DDBJ databases">
        <title>The Genome Sequence of Synechococcus phage S-CBP4.</title>
        <authorList>
            <consortium name="The Broad Institute Genome Sequencing Platform"/>
            <person name="Henn M.R."/>
            <person name="Chen F."/>
            <person name="Wang K."/>
            <person name="Levin J."/>
            <person name="Malboeuf C."/>
            <person name="Casali M."/>
            <person name="Russ C."/>
            <person name="Lennon N."/>
            <person name="Chapman S.B."/>
            <person name="Erlich R."/>
            <person name="Young S.K."/>
            <person name="Yandava C."/>
            <person name="Zeng Q."/>
            <person name="Alvarado L."/>
            <person name="Anderson S."/>
            <person name="Berlin A."/>
            <person name="Chen Z."/>
            <person name="Freedman E."/>
            <person name="Gellesch M."/>
            <person name="Goldberg J."/>
            <person name="Green L."/>
            <person name="Griggs A."/>
            <person name="Gujja S."/>
            <person name="Heilman E.R."/>
            <person name="Heiman D."/>
            <person name="Hollinger A."/>
            <person name="Howarth C."/>
            <person name="Larson L."/>
            <person name="Mehta T."/>
            <person name="Pearson M."/>
            <person name="Roberts A."/>
            <person name="Ryan E."/>
            <person name="Saif S."/>
            <person name="Shea T."/>
            <person name="Shenoy N."/>
            <person name="Sisk P."/>
            <person name="Stolte C."/>
            <person name="Sykes S."/>
            <person name="White J."/>
            <person name="Haas B."/>
            <person name="Nusbaum C."/>
            <person name="Birren B."/>
        </authorList>
    </citation>
    <scope>NUCLEOTIDE SEQUENCE [LARGE SCALE GENOMIC DNA]</scope>
    <source>
        <strain evidence="1 2">S-CBP4</strain>
    </source>
</reference>
<keyword evidence="2" id="KW-1185">Reference proteome</keyword>
<dbReference type="Gene3D" id="3.40.1800.10">
    <property type="entry name" value="His-Me finger endonucleases"/>
    <property type="match status" value="1"/>
</dbReference>
<organism evidence="1 2">
    <name type="scientific">Synechococcus phage S-CBP4</name>
    <dbReference type="NCBI Taxonomy" id="754059"/>
    <lineage>
        <taxon>Viruses</taxon>
        <taxon>Duplodnaviria</taxon>
        <taxon>Heunggongvirae</taxon>
        <taxon>Uroviricota</taxon>
        <taxon>Caudoviricetes</taxon>
        <taxon>Autographivirales</taxon>
        <taxon>Sechaudvirinae</taxon>
        <taxon>Poseidonvirus</taxon>
        <taxon>Poseidonvirus SCBP4</taxon>
    </lineage>
</organism>
<evidence type="ECO:0000313" key="1">
    <source>
        <dbReference type="EMBL" id="AGF91696.1"/>
    </source>
</evidence>
<name>M1NXS0_9CAUD</name>
<protein>
    <recommendedName>
        <fullName evidence="3">Endonuclease VII</fullName>
    </recommendedName>
</protein>
<sequence>MTKRCTKCGEDKELHEFPNERRSSDGVAARCKFCTSQYQKEWAKRKGGTMYYRTVRYGMSPEEYEELLEEQLNCCACCGSSDPKRKAGFVIDHDHQTGQVRGLLCHSCNIGIGQLGDSIFGLTQAINYLRKHYDNT</sequence>
<dbReference type="Proteomes" id="UP000297198">
    <property type="component" value="Segment"/>
</dbReference>
<gene>
    <name evidence="1" type="ORF">SVPG_00013</name>
</gene>
<proteinExistence type="predicted"/>
<accession>M1NXS0</accession>
<dbReference type="InterPro" id="IPR004211">
    <property type="entry name" value="Endonuclease_7"/>
</dbReference>
<dbReference type="InterPro" id="IPR044925">
    <property type="entry name" value="His-Me_finger_sf"/>
</dbReference>